<accession>A0A8B6X4J0</accession>
<evidence type="ECO:0000256" key="4">
    <source>
        <dbReference type="ARBA" id="ARBA00022827"/>
    </source>
</evidence>
<dbReference type="GO" id="GO:0004499">
    <property type="term" value="F:N,N-dimethylaniline monooxygenase activity"/>
    <property type="evidence" value="ECO:0007669"/>
    <property type="project" value="InterPro"/>
</dbReference>
<dbReference type="GO" id="GO:0050660">
    <property type="term" value="F:flavin adenine dinucleotide binding"/>
    <property type="evidence" value="ECO:0007669"/>
    <property type="project" value="InterPro"/>
</dbReference>
<evidence type="ECO:0000313" key="16">
    <source>
        <dbReference type="RefSeq" id="WP_028311954.1"/>
    </source>
</evidence>
<dbReference type="Gene3D" id="3.50.50.60">
    <property type="entry name" value="FAD/NAD(P)-binding domain"/>
    <property type="match status" value="1"/>
</dbReference>
<evidence type="ECO:0000256" key="11">
    <source>
        <dbReference type="ARBA" id="ARBA00052183"/>
    </source>
</evidence>
<dbReference type="Pfam" id="PF00743">
    <property type="entry name" value="FMO-like"/>
    <property type="match status" value="1"/>
</dbReference>
<evidence type="ECO:0000256" key="3">
    <source>
        <dbReference type="ARBA" id="ARBA00022630"/>
    </source>
</evidence>
<dbReference type="Proteomes" id="UP000675920">
    <property type="component" value="Unplaced"/>
</dbReference>
<comment type="similarity">
    <text evidence="2">Belongs to the FMO family.</text>
</comment>
<dbReference type="InterPro" id="IPR036188">
    <property type="entry name" value="FAD/NAD-bd_sf"/>
</dbReference>
<dbReference type="InterPro" id="IPR050346">
    <property type="entry name" value="FMO-like"/>
</dbReference>
<evidence type="ECO:0000256" key="9">
    <source>
        <dbReference type="ARBA" id="ARBA00051354"/>
    </source>
</evidence>
<dbReference type="SUPFAM" id="SSF51905">
    <property type="entry name" value="FAD/NAD(P)-binding domain"/>
    <property type="match status" value="2"/>
</dbReference>
<keyword evidence="16" id="KW-0503">Monooxygenase</keyword>
<evidence type="ECO:0000256" key="7">
    <source>
        <dbReference type="ARBA" id="ARBA00050194"/>
    </source>
</evidence>
<dbReference type="FunFam" id="3.50.50.60:FF:000023">
    <property type="entry name" value="Dimethylaniline monooxygenase [N-oxide-forming]"/>
    <property type="match status" value="1"/>
</dbReference>
<proteinExistence type="inferred from homology"/>
<organism evidence="15 16">
    <name type="scientific">Derxia gummosa DSM 723</name>
    <dbReference type="NCBI Taxonomy" id="1121388"/>
    <lineage>
        <taxon>Bacteria</taxon>
        <taxon>Pseudomonadati</taxon>
        <taxon>Pseudomonadota</taxon>
        <taxon>Betaproteobacteria</taxon>
        <taxon>Burkholderiales</taxon>
        <taxon>Alcaligenaceae</taxon>
        <taxon>Derxia</taxon>
    </lineage>
</organism>
<protein>
    <recommendedName>
        <fullName evidence="14">4-hydroxybenzoate brominase (decarboxylating)</fullName>
        <ecNumber evidence="13">1.14.19.55</ecNumber>
    </recommendedName>
</protein>
<evidence type="ECO:0000256" key="1">
    <source>
        <dbReference type="ARBA" id="ARBA00001974"/>
    </source>
</evidence>
<evidence type="ECO:0000256" key="13">
    <source>
        <dbReference type="ARBA" id="ARBA00066870"/>
    </source>
</evidence>
<dbReference type="AlphaFoldDB" id="A0A8B6X4J0"/>
<keyword evidence="15" id="KW-1185">Reference proteome</keyword>
<evidence type="ECO:0000313" key="15">
    <source>
        <dbReference type="Proteomes" id="UP000675920"/>
    </source>
</evidence>
<comment type="catalytic activity">
    <reaction evidence="12">
        <text>2 bromide + 4-hydroxybenzoate + 2 NADPH + 2 O2 + 5 H(+) = 2,4-dibromophenol + CO2 + 2 NADP(+) + 4 H2O</text>
        <dbReference type="Rhea" id="RHEA:56348"/>
        <dbReference type="ChEBI" id="CHEBI:15377"/>
        <dbReference type="ChEBI" id="CHEBI:15378"/>
        <dbReference type="ChEBI" id="CHEBI:15379"/>
        <dbReference type="ChEBI" id="CHEBI:15858"/>
        <dbReference type="ChEBI" id="CHEBI:16526"/>
        <dbReference type="ChEBI" id="CHEBI:17879"/>
        <dbReference type="ChEBI" id="CHEBI:34238"/>
        <dbReference type="ChEBI" id="CHEBI:57783"/>
        <dbReference type="ChEBI" id="CHEBI:58349"/>
        <dbReference type="EC" id="1.14.19.55"/>
    </reaction>
    <physiologicalReaction direction="left-to-right" evidence="12">
        <dbReference type="Rhea" id="RHEA:56349"/>
    </physiologicalReaction>
</comment>
<comment type="cofactor">
    <cofactor evidence="1">
        <name>FAD</name>
        <dbReference type="ChEBI" id="CHEBI:57692"/>
    </cofactor>
</comment>
<reference evidence="16" key="2">
    <citation type="journal article" date="2021" name="Biotechnol. Adv.">
        <title>Flavoprotein monooxygenases: Versatile biocatalysts.</title>
        <authorList>
            <person name="Paul C.E."/>
            <person name="Eggerichs D."/>
            <person name="Westphal A.H."/>
            <person name="Tischler D."/>
            <person name="van Berkel W.J.H."/>
        </authorList>
    </citation>
    <scope>NUCLEOTIDE SEQUENCE</scope>
</reference>
<evidence type="ECO:0000256" key="10">
    <source>
        <dbReference type="ARBA" id="ARBA00051726"/>
    </source>
</evidence>
<keyword evidence="4" id="KW-0274">FAD</keyword>
<dbReference type="GO" id="GO:0050661">
    <property type="term" value="F:NADP binding"/>
    <property type="evidence" value="ECO:0007669"/>
    <property type="project" value="InterPro"/>
</dbReference>
<dbReference type="EC" id="1.14.19.55" evidence="13"/>
<evidence type="ECO:0000256" key="2">
    <source>
        <dbReference type="ARBA" id="ARBA00009183"/>
    </source>
</evidence>
<dbReference type="PRINTS" id="PR00370">
    <property type="entry name" value="FMOXYGENASE"/>
</dbReference>
<keyword evidence="6" id="KW-0560">Oxidoreductase</keyword>
<dbReference type="PANTHER" id="PTHR23023">
    <property type="entry name" value="DIMETHYLANILINE MONOOXYGENASE"/>
    <property type="match status" value="1"/>
</dbReference>
<evidence type="ECO:0000256" key="5">
    <source>
        <dbReference type="ARBA" id="ARBA00022857"/>
    </source>
</evidence>
<name>A0A8B6X4J0_9BURK</name>
<sequence length="438" mass="48891">MNQNAPVCIIGAGASGITVGKTLKRAGIGFDIVDSAQDFGGNWLPSGPSSKMYESTHLISSRTNTQFSDLPMDSSWPAYPRHSLFWQYLRQVAAHHDLGRHAHFGLGVEHMEAAPGAWDGADGWRLRLSDGSSRLYRDVVVCNGLLRKPRRIAYPGEFTGQQLHSGDYKTATIFRGKRVLVIGGGNSGCDIAVDAGQNASAAFHSTRRGYHYLPKFIDSRPTQDWLMSEAKRFDTPEAYWAHVKATIRLAGYDGTAYGLPQPDHDIDQAHPIMNSLLLYHVGHGDVLPKPDVARFDGGRVHFSDGSSEEIDIVVHATGFEVSLPFMDKSIVDWTRGLSGIFLHMVPPRHDNLLFFGYLNAPSGYGNVANTTARFIDGYFKARERQSRGWRVLKELKLRWNELDLGQDRYMRTERHAHEFDLWKYLATVNFLASKLSAA</sequence>
<reference evidence="16" key="3">
    <citation type="submission" date="2025-08" db="UniProtKB">
        <authorList>
            <consortium name="RefSeq"/>
        </authorList>
    </citation>
    <scope>IDENTIFICATION</scope>
</reference>
<evidence type="ECO:0000256" key="8">
    <source>
        <dbReference type="ARBA" id="ARBA00050583"/>
    </source>
</evidence>
<comment type="catalytic activity">
    <reaction evidence="7">
        <text>3-bromo-4-hydroxybenzoate + bromide + NADPH + O2 + 3 H(+) = 2,4-dibromophenol + CO2 + NADP(+) + 2 H2O</text>
        <dbReference type="Rhea" id="RHEA:56356"/>
        <dbReference type="ChEBI" id="CHEBI:15377"/>
        <dbReference type="ChEBI" id="CHEBI:15378"/>
        <dbReference type="ChEBI" id="CHEBI:15379"/>
        <dbReference type="ChEBI" id="CHEBI:15858"/>
        <dbReference type="ChEBI" id="CHEBI:16526"/>
        <dbReference type="ChEBI" id="CHEBI:34238"/>
        <dbReference type="ChEBI" id="CHEBI:57783"/>
        <dbReference type="ChEBI" id="CHEBI:58349"/>
        <dbReference type="ChEBI" id="CHEBI:140203"/>
    </reaction>
    <physiologicalReaction direction="left-to-right" evidence="7">
        <dbReference type="Rhea" id="RHEA:56357"/>
    </physiologicalReaction>
</comment>
<dbReference type="RefSeq" id="WP_028311954.1">
    <property type="nucleotide sequence ID" value="NZ_AXWS01000014.1"/>
</dbReference>
<dbReference type="OrthoDB" id="9766402at2"/>
<keyword evidence="3" id="KW-0285">Flavoprotein</keyword>
<evidence type="ECO:0000256" key="12">
    <source>
        <dbReference type="ARBA" id="ARBA00052260"/>
    </source>
</evidence>
<comment type="catalytic activity">
    <reaction evidence="11">
        <text>3,4-dihydroxybenzoate + 2 bromide + 2 NADPH + 2 O2 + 5 H(+) = 3,5-dibromobenzene-1,2-diol + CO2 + 2 NADP(+) + 4 H2O</text>
        <dbReference type="Rhea" id="RHEA:56368"/>
        <dbReference type="ChEBI" id="CHEBI:15377"/>
        <dbReference type="ChEBI" id="CHEBI:15378"/>
        <dbReference type="ChEBI" id="CHEBI:15379"/>
        <dbReference type="ChEBI" id="CHEBI:15858"/>
        <dbReference type="ChEBI" id="CHEBI:16526"/>
        <dbReference type="ChEBI" id="CHEBI:36241"/>
        <dbReference type="ChEBI" id="CHEBI:57783"/>
        <dbReference type="ChEBI" id="CHEBI:58349"/>
        <dbReference type="ChEBI" id="CHEBI:140214"/>
        <dbReference type="EC" id="1.14.19.55"/>
    </reaction>
    <physiologicalReaction direction="left-to-right" evidence="11">
        <dbReference type="Rhea" id="RHEA:56369"/>
    </physiologicalReaction>
</comment>
<dbReference type="PIRSF" id="PIRSF000332">
    <property type="entry name" value="FMO"/>
    <property type="match status" value="1"/>
</dbReference>
<dbReference type="InterPro" id="IPR000960">
    <property type="entry name" value="Flavin_mOase"/>
</dbReference>
<dbReference type="InterPro" id="IPR020946">
    <property type="entry name" value="Flavin_mOase-like"/>
</dbReference>
<evidence type="ECO:0000256" key="14">
    <source>
        <dbReference type="ARBA" id="ARBA00069832"/>
    </source>
</evidence>
<evidence type="ECO:0000256" key="6">
    <source>
        <dbReference type="ARBA" id="ARBA00023002"/>
    </source>
</evidence>
<comment type="catalytic activity">
    <reaction evidence="8">
        <text>3-bromo-4,5-dihydroxybenzoate + bromide + NADPH + O2 + 3 H(+) = 3,5-dibromobenzene-1,2-diol + CO2 + NADP(+) + 2 H2O</text>
        <dbReference type="Rhea" id="RHEA:56376"/>
        <dbReference type="ChEBI" id="CHEBI:15377"/>
        <dbReference type="ChEBI" id="CHEBI:15378"/>
        <dbReference type="ChEBI" id="CHEBI:15379"/>
        <dbReference type="ChEBI" id="CHEBI:15858"/>
        <dbReference type="ChEBI" id="CHEBI:16526"/>
        <dbReference type="ChEBI" id="CHEBI:57783"/>
        <dbReference type="ChEBI" id="CHEBI:58349"/>
        <dbReference type="ChEBI" id="CHEBI:140211"/>
        <dbReference type="ChEBI" id="CHEBI:140214"/>
    </reaction>
    <physiologicalReaction direction="left-to-right" evidence="8">
        <dbReference type="Rhea" id="RHEA:56377"/>
    </physiologicalReaction>
</comment>
<comment type="catalytic activity">
    <reaction evidence="9">
        <text>bromide + 4-hydroxybenzoate + NADPH + O2 + 2 H(+) = 3-bromo-4-hydroxybenzoate + NADP(+) + 2 H2O</text>
        <dbReference type="Rhea" id="RHEA:56352"/>
        <dbReference type="ChEBI" id="CHEBI:15377"/>
        <dbReference type="ChEBI" id="CHEBI:15378"/>
        <dbReference type="ChEBI" id="CHEBI:15379"/>
        <dbReference type="ChEBI" id="CHEBI:15858"/>
        <dbReference type="ChEBI" id="CHEBI:17879"/>
        <dbReference type="ChEBI" id="CHEBI:57783"/>
        <dbReference type="ChEBI" id="CHEBI:58349"/>
        <dbReference type="ChEBI" id="CHEBI:140203"/>
    </reaction>
    <physiologicalReaction direction="left-to-right" evidence="9">
        <dbReference type="Rhea" id="RHEA:56353"/>
    </physiologicalReaction>
</comment>
<reference evidence="16" key="1">
    <citation type="journal article" date="2010" name="Curr. Opin. Chem. Biol.">
        <title>Baeyer-Villiger monooxygenases: recent advances and future challenges.</title>
        <authorList>
            <person name="Torres Pazmino D.E."/>
            <person name="Dudek H.M."/>
            <person name="Fraaije M.W."/>
        </authorList>
    </citation>
    <scope>NUCLEOTIDE SEQUENCE</scope>
</reference>
<comment type="catalytic activity">
    <reaction evidence="10">
        <text>3,4-dihydroxybenzoate + bromide + NADPH + O2 + 2 H(+) = 3-bromo-4,5-dihydroxybenzoate + NADP(+) + 2 H2O</text>
        <dbReference type="Rhea" id="RHEA:56372"/>
        <dbReference type="ChEBI" id="CHEBI:15377"/>
        <dbReference type="ChEBI" id="CHEBI:15378"/>
        <dbReference type="ChEBI" id="CHEBI:15379"/>
        <dbReference type="ChEBI" id="CHEBI:15858"/>
        <dbReference type="ChEBI" id="CHEBI:36241"/>
        <dbReference type="ChEBI" id="CHEBI:57783"/>
        <dbReference type="ChEBI" id="CHEBI:58349"/>
        <dbReference type="ChEBI" id="CHEBI:140211"/>
    </reaction>
    <physiologicalReaction direction="left-to-right" evidence="10">
        <dbReference type="Rhea" id="RHEA:56373"/>
    </physiologicalReaction>
</comment>
<keyword evidence="5" id="KW-0521">NADP</keyword>